<reference evidence="2 3" key="1">
    <citation type="journal article" date="2016" name="Appl. Microbiol. Biotechnol.">
        <title>Characterization of T-DNA insertion mutants with decreased virulence in the entomopathogenic fungus Beauveria bassiana JEF-007.</title>
        <authorList>
            <person name="Kim S."/>
            <person name="Lee S.J."/>
            <person name="Nai Y.S."/>
            <person name="Yu J.S."/>
            <person name="Lee M.R."/>
            <person name="Yang Y.T."/>
            <person name="Kim J.S."/>
        </authorList>
    </citation>
    <scope>NUCLEOTIDE SEQUENCE [LARGE SCALE GENOMIC DNA]</scope>
    <source>
        <strain evidence="2 3">JEF-007</strain>
    </source>
</reference>
<protein>
    <submittedName>
        <fullName evidence="2">Uncharacterized protein</fullName>
    </submittedName>
</protein>
<evidence type="ECO:0000256" key="1">
    <source>
        <dbReference type="SAM" id="MobiDB-lite"/>
    </source>
</evidence>
<dbReference type="AlphaFoldDB" id="A0A2N6NSI6"/>
<feature type="compositionally biased region" description="Basic and acidic residues" evidence="1">
    <location>
        <begin position="1"/>
        <end position="15"/>
    </location>
</feature>
<organism evidence="2 3">
    <name type="scientific">Beauveria bassiana</name>
    <name type="common">White muscardine disease fungus</name>
    <name type="synonym">Tritirachium shiotae</name>
    <dbReference type="NCBI Taxonomy" id="176275"/>
    <lineage>
        <taxon>Eukaryota</taxon>
        <taxon>Fungi</taxon>
        <taxon>Dikarya</taxon>
        <taxon>Ascomycota</taxon>
        <taxon>Pezizomycotina</taxon>
        <taxon>Sordariomycetes</taxon>
        <taxon>Hypocreomycetidae</taxon>
        <taxon>Hypocreales</taxon>
        <taxon>Cordycipitaceae</taxon>
        <taxon>Beauveria</taxon>
    </lineage>
</organism>
<feature type="region of interest" description="Disordered" evidence="1">
    <location>
        <begin position="1"/>
        <end position="26"/>
    </location>
</feature>
<comment type="caution">
    <text evidence="2">The sequence shown here is derived from an EMBL/GenBank/DDBJ whole genome shotgun (WGS) entry which is preliminary data.</text>
</comment>
<name>A0A2N6NSI6_BEABA</name>
<evidence type="ECO:0000313" key="3">
    <source>
        <dbReference type="Proteomes" id="UP000235728"/>
    </source>
</evidence>
<gene>
    <name evidence="2" type="ORF">BM221_004885</name>
</gene>
<dbReference type="EMBL" id="MRVG01000004">
    <property type="protein sequence ID" value="PMB70234.1"/>
    <property type="molecule type" value="Genomic_DNA"/>
</dbReference>
<proteinExistence type="predicted"/>
<accession>A0A2N6NSI6</accession>
<sequence length="141" mass="15841">MTVFESKRGGKSELGDKEDESGDNKKCKRGLKTFCCGARRFIKEDGTCRWTECDESELAKVTQYEDKDKGIKGCNWYKDSQRYCCKKGHNDVTAFEYCNWVGQGDCAENRCSGSEVTVHTSSVGENGWKACLCKGCPQQQT</sequence>
<dbReference type="Proteomes" id="UP000235728">
    <property type="component" value="Unassembled WGS sequence"/>
</dbReference>
<evidence type="ECO:0000313" key="2">
    <source>
        <dbReference type="EMBL" id="PMB70234.1"/>
    </source>
</evidence>